<evidence type="ECO:0000256" key="14">
    <source>
        <dbReference type="ARBA" id="ARBA00023242"/>
    </source>
</evidence>
<keyword evidence="10" id="KW-0805">Transcription regulation</keyword>
<evidence type="ECO:0000256" key="9">
    <source>
        <dbReference type="ARBA" id="ARBA00022833"/>
    </source>
</evidence>
<name>A0A014MWA2_9HYPO</name>
<dbReference type="PANTHER" id="PTHR24379">
    <property type="entry name" value="KRAB AND ZINC FINGER DOMAIN-CONTAINING"/>
    <property type="match status" value="1"/>
</dbReference>
<comment type="caution">
    <text evidence="16">The sequence shown here is derived from an EMBL/GenBank/DDBJ whole genome shotgun (WGS) entry which is preliminary data.</text>
</comment>
<dbReference type="Proteomes" id="UP000030151">
    <property type="component" value="Unassembled WGS sequence"/>
</dbReference>
<evidence type="ECO:0000256" key="13">
    <source>
        <dbReference type="ARBA" id="ARBA00023163"/>
    </source>
</evidence>
<dbReference type="SMART" id="SM00355">
    <property type="entry name" value="ZnF_C2H2"/>
    <property type="match status" value="6"/>
</dbReference>
<reference evidence="16 17" key="1">
    <citation type="submission" date="2014-02" db="EMBL/GenBank/DDBJ databases">
        <title>The genome sequence of the entomopathogenic fungus Metarhizium robertsii ARSEF 2575.</title>
        <authorList>
            <person name="Giuliano Garisto Donzelli B."/>
            <person name="Roe B.A."/>
            <person name="Macmil S.L."/>
            <person name="Krasnoff S.B."/>
            <person name="Gibson D.M."/>
        </authorList>
    </citation>
    <scope>NUCLEOTIDE SEQUENCE [LARGE SCALE GENOMIC DNA]</scope>
    <source>
        <strain evidence="16 17">ARSEF 2575</strain>
    </source>
</reference>
<keyword evidence="4" id="KW-0678">Repressor</keyword>
<dbReference type="InterPro" id="IPR013087">
    <property type="entry name" value="Znf_C2H2_type"/>
</dbReference>
<evidence type="ECO:0000256" key="3">
    <source>
        <dbReference type="ARBA" id="ARBA00022473"/>
    </source>
</evidence>
<dbReference type="GO" id="GO:0008270">
    <property type="term" value="F:zinc ion binding"/>
    <property type="evidence" value="ECO:0007669"/>
    <property type="project" value="UniProtKB-KW"/>
</dbReference>
<evidence type="ECO:0000256" key="5">
    <source>
        <dbReference type="ARBA" id="ARBA00022723"/>
    </source>
</evidence>
<dbReference type="HOGENOM" id="CLU_075838_2_0_1"/>
<keyword evidence="5" id="KW-0479">Metal-binding</keyword>
<evidence type="ECO:0000256" key="6">
    <source>
        <dbReference type="ARBA" id="ARBA00022737"/>
    </source>
</evidence>
<dbReference type="EMBL" id="JELW01000073">
    <property type="protein sequence ID" value="EXU95584.1"/>
    <property type="molecule type" value="Genomic_DNA"/>
</dbReference>
<keyword evidence="11" id="KW-0238">DNA-binding</keyword>
<dbReference type="Gene3D" id="3.30.160.60">
    <property type="entry name" value="Classic Zinc Finger"/>
    <property type="match status" value="2"/>
</dbReference>
<dbReference type="InterPro" id="IPR036236">
    <property type="entry name" value="Znf_C2H2_sf"/>
</dbReference>
<keyword evidence="12" id="KW-0010">Activator</keyword>
<keyword evidence="8" id="KW-0221">Differentiation</keyword>
<organism evidence="16 17">
    <name type="scientific">Metarhizium robertsii</name>
    <dbReference type="NCBI Taxonomy" id="568076"/>
    <lineage>
        <taxon>Eukaryota</taxon>
        <taxon>Fungi</taxon>
        <taxon>Dikarya</taxon>
        <taxon>Ascomycota</taxon>
        <taxon>Pezizomycotina</taxon>
        <taxon>Sordariomycetes</taxon>
        <taxon>Hypocreomycetidae</taxon>
        <taxon>Hypocreales</taxon>
        <taxon>Clavicipitaceae</taxon>
        <taxon>Metarhizium</taxon>
    </lineage>
</organism>
<gene>
    <name evidence="16" type="ORF">X797_011339</name>
</gene>
<dbReference type="PROSITE" id="PS00028">
    <property type="entry name" value="ZINC_FINGER_C2H2_1"/>
    <property type="match status" value="1"/>
</dbReference>
<keyword evidence="13" id="KW-0804">Transcription</keyword>
<comment type="similarity">
    <text evidence="2">Belongs to the krueppel C2H2-type zinc-finger protein family.</text>
</comment>
<feature type="domain" description="C2H2-type" evidence="15">
    <location>
        <begin position="82"/>
        <end position="103"/>
    </location>
</feature>
<keyword evidence="14" id="KW-0539">Nucleus</keyword>
<evidence type="ECO:0000256" key="10">
    <source>
        <dbReference type="ARBA" id="ARBA00023015"/>
    </source>
</evidence>
<evidence type="ECO:0000259" key="15">
    <source>
        <dbReference type="PROSITE" id="PS00028"/>
    </source>
</evidence>
<evidence type="ECO:0000256" key="1">
    <source>
        <dbReference type="ARBA" id="ARBA00004123"/>
    </source>
</evidence>
<keyword evidence="9" id="KW-0862">Zinc</keyword>
<dbReference type="SUPFAM" id="SSF57667">
    <property type="entry name" value="beta-beta-alpha zinc fingers"/>
    <property type="match status" value="1"/>
</dbReference>
<evidence type="ECO:0000256" key="12">
    <source>
        <dbReference type="ARBA" id="ARBA00023159"/>
    </source>
</evidence>
<evidence type="ECO:0000313" key="17">
    <source>
        <dbReference type="Proteomes" id="UP000030151"/>
    </source>
</evidence>
<keyword evidence="3" id="KW-0217">Developmental protein</keyword>
<dbReference type="AlphaFoldDB" id="A0A014MWA2"/>
<dbReference type="PANTHER" id="PTHR24379:SF128">
    <property type="entry name" value="C2H2-TYPE DOMAIN-CONTAINING PROTEIN"/>
    <property type="match status" value="1"/>
</dbReference>
<proteinExistence type="inferred from homology"/>
<protein>
    <submittedName>
        <fullName evidence="16">Cys(2)-His(2) zinc finger domain protein</fullName>
    </submittedName>
</protein>
<keyword evidence="6" id="KW-0677">Repeat</keyword>
<evidence type="ECO:0000256" key="8">
    <source>
        <dbReference type="ARBA" id="ARBA00022782"/>
    </source>
</evidence>
<evidence type="ECO:0000256" key="2">
    <source>
        <dbReference type="ARBA" id="ARBA00006991"/>
    </source>
</evidence>
<accession>A0A014MWA2</accession>
<comment type="subcellular location">
    <subcellularLocation>
        <location evidence="1">Nucleus</location>
    </subcellularLocation>
</comment>
<evidence type="ECO:0000256" key="4">
    <source>
        <dbReference type="ARBA" id="ARBA00022491"/>
    </source>
</evidence>
<evidence type="ECO:0000256" key="11">
    <source>
        <dbReference type="ARBA" id="ARBA00023125"/>
    </source>
</evidence>
<evidence type="ECO:0000256" key="7">
    <source>
        <dbReference type="ARBA" id="ARBA00022771"/>
    </source>
</evidence>
<dbReference type="eggNOG" id="KOG1721">
    <property type="taxonomic scope" value="Eukaryota"/>
</dbReference>
<sequence length="235" mass="26966">MEYCAKCEREFVSEESLEQHLRHSSSHEYCVRCSKSFDSASALQQHLRDSSKHHICSMCTTRMDFDNRADLEAHLEKVHDHCVPCNRSFDSPQLLEEHDVSAHNLCTICKSYFATQQNLRCTVQHAKTHSAKNMECFGCYRTFRSSSAVLLHLESGNCASEVDNDWMVELAFECHQSRFYTSEDDDYNFECPTCGTPFSAMSGLLQHVESDVCTEDVAMGKPLFKFLRFLQSRLA</sequence>
<evidence type="ECO:0000313" key="16">
    <source>
        <dbReference type="EMBL" id="EXU95584.1"/>
    </source>
</evidence>
<dbReference type="Pfam" id="PF12874">
    <property type="entry name" value="zf-met"/>
    <property type="match status" value="1"/>
</dbReference>
<keyword evidence="7" id="KW-0863">Zinc-finger</keyword>